<organism evidence="10 11">
    <name type="scientific">Chenopodium quinoa</name>
    <name type="common">Quinoa</name>
    <dbReference type="NCBI Taxonomy" id="63459"/>
    <lineage>
        <taxon>Eukaryota</taxon>
        <taxon>Viridiplantae</taxon>
        <taxon>Streptophyta</taxon>
        <taxon>Embryophyta</taxon>
        <taxon>Tracheophyta</taxon>
        <taxon>Spermatophyta</taxon>
        <taxon>Magnoliopsida</taxon>
        <taxon>eudicotyledons</taxon>
        <taxon>Gunneridae</taxon>
        <taxon>Pentapetalae</taxon>
        <taxon>Caryophyllales</taxon>
        <taxon>Chenopodiaceae</taxon>
        <taxon>Chenopodioideae</taxon>
        <taxon>Atripliceae</taxon>
        <taxon>Chenopodium</taxon>
    </lineage>
</organism>
<feature type="region of interest" description="Disordered" evidence="7">
    <location>
        <begin position="236"/>
        <end position="262"/>
    </location>
</feature>
<keyword evidence="11" id="KW-1185">Reference proteome</keyword>
<dbReference type="InterPro" id="IPR007052">
    <property type="entry name" value="CS_dom"/>
</dbReference>
<evidence type="ECO:0000256" key="1">
    <source>
        <dbReference type="ARBA" id="ARBA00004240"/>
    </source>
</evidence>
<comment type="subcellular location">
    <subcellularLocation>
        <location evidence="1">Endoplasmic reticulum</location>
    </subcellularLocation>
</comment>
<keyword evidence="3" id="KW-0256">Endoplasmic reticulum</keyword>
<evidence type="ECO:0000256" key="7">
    <source>
        <dbReference type="SAM" id="MobiDB-lite"/>
    </source>
</evidence>
<keyword evidence="2" id="KW-0732">Signal</keyword>
<dbReference type="Pfam" id="PF00011">
    <property type="entry name" value="HSP20"/>
    <property type="match status" value="1"/>
</dbReference>
<dbReference type="AlphaFoldDB" id="A0A803LK28"/>
<dbReference type="GO" id="GO:0005783">
    <property type="term" value="C:endoplasmic reticulum"/>
    <property type="evidence" value="ECO:0007669"/>
    <property type="project" value="UniProtKB-SubCell"/>
</dbReference>
<sequence length="262" mass="29281">MERHEQLGGSVCYSDDDEWLAVFSEPQRQEQQPPTTQPVGAGGATNPQHQSAQPKCIPAGVGGSSGGDDQQHDAGCGVRDEQQHCAAHGSATMLSWVDRPPSLLSELWPERVPDPFRILEEIPFSALDRDLDPIMSSPARVDWKETPEGHVIAMDVPGLNKEDIKIEVEENRVLRVSGERKREDEKKGDHWHRTERCYGKFWRKFRVPENVDMDSVKAKLENGVLTINLAKLSPDKIKGPRTVNVEGGDNETPKISNHKQEL</sequence>
<keyword evidence="4" id="KW-0346">Stress response</keyword>
<dbReference type="OMA" id="DEWLAVF"/>
<feature type="domain" description="SHSP" evidence="8">
    <location>
        <begin position="130"/>
        <end position="246"/>
    </location>
</feature>
<feature type="compositionally biased region" description="Low complexity" evidence="7">
    <location>
        <begin position="25"/>
        <end position="38"/>
    </location>
</feature>
<evidence type="ECO:0000313" key="11">
    <source>
        <dbReference type="Proteomes" id="UP000596660"/>
    </source>
</evidence>
<dbReference type="SUPFAM" id="SSF49764">
    <property type="entry name" value="HSP20-like chaperones"/>
    <property type="match status" value="1"/>
</dbReference>
<evidence type="ECO:0000313" key="10">
    <source>
        <dbReference type="EnsemblPlants" id="AUR62014325-RA:cds"/>
    </source>
</evidence>
<dbReference type="InterPro" id="IPR002068">
    <property type="entry name" value="A-crystallin/Hsp20_dom"/>
</dbReference>
<reference evidence="10" key="1">
    <citation type="journal article" date="2017" name="Nature">
        <title>The genome of Chenopodium quinoa.</title>
        <authorList>
            <person name="Jarvis D.E."/>
            <person name="Ho Y.S."/>
            <person name="Lightfoot D.J."/>
            <person name="Schmoeckel S.M."/>
            <person name="Li B."/>
            <person name="Borm T.J.A."/>
            <person name="Ohyanagi H."/>
            <person name="Mineta K."/>
            <person name="Michell C.T."/>
            <person name="Saber N."/>
            <person name="Kharbatia N.M."/>
            <person name="Rupper R.R."/>
            <person name="Sharp A.R."/>
            <person name="Dally N."/>
            <person name="Boughton B.A."/>
            <person name="Woo Y.H."/>
            <person name="Gao G."/>
            <person name="Schijlen E.G.W.M."/>
            <person name="Guo X."/>
            <person name="Momin A.A."/>
            <person name="Negrao S."/>
            <person name="Al-Babili S."/>
            <person name="Gehring C."/>
            <person name="Roessner U."/>
            <person name="Jung C."/>
            <person name="Murphy K."/>
            <person name="Arold S.T."/>
            <person name="Gojobori T."/>
            <person name="van der Linden C.G."/>
            <person name="van Loo E.N."/>
            <person name="Jellen E.N."/>
            <person name="Maughan P.J."/>
            <person name="Tester M."/>
        </authorList>
    </citation>
    <scope>NUCLEOTIDE SEQUENCE [LARGE SCALE GENOMIC DNA]</scope>
    <source>
        <strain evidence="10">cv. PI 614886</strain>
    </source>
</reference>
<dbReference type="Proteomes" id="UP000596660">
    <property type="component" value="Unplaced"/>
</dbReference>
<comment type="similarity">
    <text evidence="5 6">Belongs to the small heat shock protein (HSP20) family.</text>
</comment>
<dbReference type="EnsemblPlants" id="AUR62014325-RA">
    <property type="protein sequence ID" value="AUR62014325-RA:cds"/>
    <property type="gene ID" value="AUR62014325"/>
</dbReference>
<dbReference type="CDD" id="cd06472">
    <property type="entry name" value="ACD_ScHsp26_like"/>
    <property type="match status" value="1"/>
</dbReference>
<reference evidence="10" key="2">
    <citation type="submission" date="2021-03" db="UniProtKB">
        <authorList>
            <consortium name="EnsemblPlants"/>
        </authorList>
    </citation>
    <scope>IDENTIFICATION</scope>
</reference>
<dbReference type="Gramene" id="AUR62014325-RA">
    <property type="protein sequence ID" value="AUR62014325-RA:cds"/>
    <property type="gene ID" value="AUR62014325"/>
</dbReference>
<feature type="region of interest" description="Disordered" evidence="7">
    <location>
        <begin position="18"/>
        <end position="80"/>
    </location>
</feature>
<dbReference type="PANTHER" id="PTHR11527">
    <property type="entry name" value="HEAT-SHOCK PROTEIN 20 FAMILY MEMBER"/>
    <property type="match status" value="1"/>
</dbReference>
<proteinExistence type="inferred from homology"/>
<dbReference type="FunFam" id="2.60.40.790:FF:000035">
    <property type="entry name" value="22.0 kDa heat shock protein"/>
    <property type="match status" value="1"/>
</dbReference>
<evidence type="ECO:0000256" key="6">
    <source>
        <dbReference type="RuleBase" id="RU003616"/>
    </source>
</evidence>
<evidence type="ECO:0000256" key="3">
    <source>
        <dbReference type="ARBA" id="ARBA00022824"/>
    </source>
</evidence>
<dbReference type="Gene3D" id="2.60.40.790">
    <property type="match status" value="1"/>
</dbReference>
<evidence type="ECO:0000256" key="2">
    <source>
        <dbReference type="ARBA" id="ARBA00022729"/>
    </source>
</evidence>
<accession>A0A803LK28</accession>
<name>A0A803LK28_CHEQI</name>
<evidence type="ECO:0000259" key="8">
    <source>
        <dbReference type="PROSITE" id="PS01031"/>
    </source>
</evidence>
<evidence type="ECO:0000259" key="9">
    <source>
        <dbReference type="PROSITE" id="PS51203"/>
    </source>
</evidence>
<dbReference type="InterPro" id="IPR008978">
    <property type="entry name" value="HSP20-like_chaperone"/>
</dbReference>
<feature type="domain" description="CS" evidence="9">
    <location>
        <begin position="136"/>
        <end position="243"/>
    </location>
</feature>
<dbReference type="PROSITE" id="PS01031">
    <property type="entry name" value="SHSP"/>
    <property type="match status" value="1"/>
</dbReference>
<protein>
    <submittedName>
        <fullName evidence="10">Uncharacterized protein</fullName>
    </submittedName>
</protein>
<dbReference type="GO" id="GO:0009408">
    <property type="term" value="P:response to heat"/>
    <property type="evidence" value="ECO:0007669"/>
    <property type="project" value="UniProtKB-ARBA"/>
</dbReference>
<dbReference type="InterPro" id="IPR031107">
    <property type="entry name" value="Small_HSP"/>
</dbReference>
<dbReference type="PROSITE" id="PS51203">
    <property type="entry name" value="CS"/>
    <property type="match status" value="1"/>
</dbReference>
<evidence type="ECO:0000256" key="4">
    <source>
        <dbReference type="ARBA" id="ARBA00023016"/>
    </source>
</evidence>
<evidence type="ECO:0000256" key="5">
    <source>
        <dbReference type="PROSITE-ProRule" id="PRU00285"/>
    </source>
</evidence>